<evidence type="ECO:0000313" key="3">
    <source>
        <dbReference type="Proteomes" id="UP001595891"/>
    </source>
</evidence>
<comment type="caution">
    <text evidence="2">The sequence shown here is derived from an EMBL/GenBank/DDBJ whole genome shotgun (WGS) entry which is preliminary data.</text>
</comment>
<accession>A0ABV9EDE5</accession>
<dbReference type="Pfam" id="PF13676">
    <property type="entry name" value="TIR_2"/>
    <property type="match status" value="1"/>
</dbReference>
<dbReference type="InterPro" id="IPR035897">
    <property type="entry name" value="Toll_tir_struct_dom_sf"/>
</dbReference>
<dbReference type="Gene3D" id="3.40.50.10140">
    <property type="entry name" value="Toll/interleukin-1 receptor homology (TIR) domain"/>
    <property type="match status" value="1"/>
</dbReference>
<dbReference type="NCBIfam" id="NF040588">
    <property type="entry name" value="FxsC_Nterm"/>
    <property type="match status" value="1"/>
</dbReference>
<protein>
    <submittedName>
        <fullName evidence="2">TIR-like protein FxsC</fullName>
    </submittedName>
</protein>
<sequence>MSDGSFSGDGADAPYFFLSYCHIEPVRPREDPDHYVLEFFQDLCRHIMQLTDHPGGVHAGFMDRQMRPGTRWNDDIRHALATCRVFIPLYQPKYFRSEFCGMEWDAFARREELHRAKRYSPYSAIMPVLWTPVDFEGIPKVASELQASHTALGEDYKRDGLYSLAVRKNFHNGYISATLELATAIVDIARSTRLQPCDVAEFSNLRNVFEGGVT</sequence>
<proteinExistence type="predicted"/>
<dbReference type="RefSeq" id="WP_262841643.1">
    <property type="nucleotide sequence ID" value="NZ_JANZYP010000006.1"/>
</dbReference>
<dbReference type="InterPro" id="IPR000157">
    <property type="entry name" value="TIR_dom"/>
</dbReference>
<name>A0ABV9EDE5_9ACTN</name>
<gene>
    <name evidence="2" type="ORF">ACFO8L_08495</name>
</gene>
<dbReference type="Proteomes" id="UP001595891">
    <property type="component" value="Unassembled WGS sequence"/>
</dbReference>
<feature type="domain" description="TIR" evidence="1">
    <location>
        <begin position="53"/>
        <end position="131"/>
    </location>
</feature>
<dbReference type="InterPro" id="IPR047603">
    <property type="entry name" value="FxsC_N"/>
</dbReference>
<reference evidence="3" key="1">
    <citation type="journal article" date="2019" name="Int. J. Syst. Evol. Microbiol.">
        <title>The Global Catalogue of Microorganisms (GCM) 10K type strain sequencing project: providing services to taxonomists for standard genome sequencing and annotation.</title>
        <authorList>
            <consortium name="The Broad Institute Genomics Platform"/>
            <consortium name="The Broad Institute Genome Sequencing Center for Infectious Disease"/>
            <person name="Wu L."/>
            <person name="Ma J."/>
        </authorList>
    </citation>
    <scope>NUCLEOTIDE SEQUENCE [LARGE SCALE GENOMIC DNA]</scope>
    <source>
        <strain evidence="3">CCUG 49560</strain>
    </source>
</reference>
<organism evidence="2 3">
    <name type="scientific">Sphaerisporangium corydalis</name>
    <dbReference type="NCBI Taxonomy" id="1441875"/>
    <lineage>
        <taxon>Bacteria</taxon>
        <taxon>Bacillati</taxon>
        <taxon>Actinomycetota</taxon>
        <taxon>Actinomycetes</taxon>
        <taxon>Streptosporangiales</taxon>
        <taxon>Streptosporangiaceae</taxon>
        <taxon>Sphaerisporangium</taxon>
    </lineage>
</organism>
<evidence type="ECO:0000259" key="1">
    <source>
        <dbReference type="Pfam" id="PF13676"/>
    </source>
</evidence>
<evidence type="ECO:0000313" key="2">
    <source>
        <dbReference type="EMBL" id="MFC4586109.1"/>
    </source>
</evidence>
<dbReference type="SUPFAM" id="SSF52200">
    <property type="entry name" value="Toll/Interleukin receptor TIR domain"/>
    <property type="match status" value="1"/>
</dbReference>
<dbReference type="EMBL" id="JBHSFN010000004">
    <property type="protein sequence ID" value="MFC4586109.1"/>
    <property type="molecule type" value="Genomic_DNA"/>
</dbReference>
<keyword evidence="3" id="KW-1185">Reference proteome</keyword>